<dbReference type="EMBL" id="JAEKNS010000015">
    <property type="protein sequence ID" value="MBJ7593413.1"/>
    <property type="molecule type" value="Genomic_DNA"/>
</dbReference>
<accession>A0A934JY10</accession>
<gene>
    <name evidence="2" type="ORF">JF886_00890</name>
</gene>
<evidence type="ECO:0000256" key="1">
    <source>
        <dbReference type="SAM" id="MobiDB-lite"/>
    </source>
</evidence>
<proteinExistence type="predicted"/>
<dbReference type="AlphaFoldDB" id="A0A934JY10"/>
<evidence type="ECO:0000313" key="3">
    <source>
        <dbReference type="Proteomes" id="UP000606991"/>
    </source>
</evidence>
<comment type="caution">
    <text evidence="2">The sequence shown here is derived from an EMBL/GenBank/DDBJ whole genome shotgun (WGS) entry which is preliminary data.</text>
</comment>
<evidence type="ECO:0000313" key="2">
    <source>
        <dbReference type="EMBL" id="MBJ7593413.1"/>
    </source>
</evidence>
<protein>
    <submittedName>
        <fullName evidence="2">Uncharacterized protein</fullName>
    </submittedName>
</protein>
<reference evidence="2 3" key="1">
    <citation type="submission" date="2020-10" db="EMBL/GenBank/DDBJ databases">
        <title>Ca. Dormibacterota MAGs.</title>
        <authorList>
            <person name="Montgomery K."/>
        </authorList>
    </citation>
    <scope>NUCLEOTIDE SEQUENCE [LARGE SCALE GENOMIC DNA]</scope>
    <source>
        <strain evidence="2">SC8812_S17_18</strain>
    </source>
</reference>
<name>A0A934JY10_9BACT</name>
<feature type="region of interest" description="Disordered" evidence="1">
    <location>
        <begin position="78"/>
        <end position="97"/>
    </location>
</feature>
<dbReference type="Proteomes" id="UP000606991">
    <property type="component" value="Unassembled WGS sequence"/>
</dbReference>
<sequence length="152" mass="16325">MDGLGNLGKDRAGAIHEVNHGARVDREAGAEDKASFVGNREACAVKSQVPCGHHCTQPFERISPVGICSITNLIGGAGSPENGIQEPGAGAEAEQRHRVPAEQVREPSRLVIGHRFFPFSWSEAGWAAIIPLGSMTQEARERRCCRPGRTCE</sequence>
<organism evidence="2 3">
    <name type="scientific">Candidatus Aeolococcus gillhamiae</name>
    <dbReference type="NCBI Taxonomy" id="3127015"/>
    <lineage>
        <taxon>Bacteria</taxon>
        <taxon>Bacillati</taxon>
        <taxon>Candidatus Dormiibacterota</taxon>
        <taxon>Candidatus Dormibacteria</taxon>
        <taxon>Candidatus Aeolococcales</taxon>
        <taxon>Candidatus Aeolococcaceae</taxon>
        <taxon>Candidatus Aeolococcus</taxon>
    </lineage>
</organism>